<dbReference type="InterPro" id="IPR037459">
    <property type="entry name" value="RhgT-like"/>
</dbReference>
<accession>A0A1H1MP10</accession>
<sequence>MNKLYKISIVLLVSLLTTSFSYQQKPTLYIIGDSTVRNNNKEKWGWGTILLDYLDTNRINISNQAIPGRSTRTFLREGRWSHIDSLLKPGDYVMMQFGHNDGAKPDTSKAGYRGTLKGTSEDTVVLTWPGGKKETVHTYGWYIRKYVRDARAKGAIPVVLSMIPRNIWVNGKVVLADQDFGKWAKEVAQQENVPFIDLNSLTAEKYNVIGPDKVKDFFPIDHTHTNKAGAIINAESVVQGIALLPGFSLNDYLIKHN</sequence>
<feature type="chain" id="PRO_5009254598" evidence="3">
    <location>
        <begin position="24"/>
        <end position="257"/>
    </location>
</feature>
<evidence type="ECO:0000313" key="5">
    <source>
        <dbReference type="Proteomes" id="UP000199679"/>
    </source>
</evidence>
<dbReference type="PANTHER" id="PTHR43695">
    <property type="entry name" value="PUTATIVE (AFU_ORTHOLOGUE AFUA_2G17250)-RELATED"/>
    <property type="match status" value="1"/>
</dbReference>
<evidence type="ECO:0000256" key="1">
    <source>
        <dbReference type="ARBA" id="ARBA00008668"/>
    </source>
</evidence>
<dbReference type="OrthoDB" id="9807041at2"/>
<dbReference type="Pfam" id="PF00657">
    <property type="entry name" value="Lipase_GDSL"/>
    <property type="match status" value="1"/>
</dbReference>
<dbReference type="EMBL" id="LT629740">
    <property type="protein sequence ID" value="SDR88498.1"/>
    <property type="molecule type" value="Genomic_DNA"/>
</dbReference>
<name>A0A1H1MP10_MUCMA</name>
<dbReference type="Gene3D" id="3.40.50.1110">
    <property type="entry name" value="SGNH hydrolase"/>
    <property type="match status" value="1"/>
</dbReference>
<dbReference type="GO" id="GO:0016788">
    <property type="term" value="F:hydrolase activity, acting on ester bonds"/>
    <property type="evidence" value="ECO:0007669"/>
    <property type="project" value="UniProtKB-ARBA"/>
</dbReference>
<gene>
    <name evidence="4" type="ORF">SAMN05216490_0128</name>
</gene>
<dbReference type="Proteomes" id="UP000199679">
    <property type="component" value="Chromosome I"/>
</dbReference>
<dbReference type="AlphaFoldDB" id="A0A1H1MP10"/>
<keyword evidence="5" id="KW-1185">Reference proteome</keyword>
<keyword evidence="3" id="KW-0732">Signal</keyword>
<evidence type="ECO:0000313" key="4">
    <source>
        <dbReference type="EMBL" id="SDR88498.1"/>
    </source>
</evidence>
<evidence type="ECO:0000256" key="3">
    <source>
        <dbReference type="SAM" id="SignalP"/>
    </source>
</evidence>
<dbReference type="PANTHER" id="PTHR43695:SF1">
    <property type="entry name" value="RHAMNOGALACTURONAN ACETYLESTERASE"/>
    <property type="match status" value="1"/>
</dbReference>
<evidence type="ECO:0000256" key="2">
    <source>
        <dbReference type="ARBA" id="ARBA00022801"/>
    </source>
</evidence>
<proteinExistence type="inferred from homology"/>
<reference evidence="4 5" key="1">
    <citation type="submission" date="2016-10" db="EMBL/GenBank/DDBJ databases">
        <authorList>
            <person name="de Groot N.N."/>
        </authorList>
    </citation>
    <scope>NUCLEOTIDE SEQUENCE [LARGE SCALE GENOMIC DNA]</scope>
    <source>
        <strain evidence="4 5">MP1X4</strain>
    </source>
</reference>
<keyword evidence="2" id="KW-0378">Hydrolase</keyword>
<protein>
    <submittedName>
        <fullName evidence="4">Lysophospholipase L1</fullName>
    </submittedName>
</protein>
<organism evidence="4 5">
    <name type="scientific">Mucilaginibacter mallensis</name>
    <dbReference type="NCBI Taxonomy" id="652787"/>
    <lineage>
        <taxon>Bacteria</taxon>
        <taxon>Pseudomonadati</taxon>
        <taxon>Bacteroidota</taxon>
        <taxon>Sphingobacteriia</taxon>
        <taxon>Sphingobacteriales</taxon>
        <taxon>Sphingobacteriaceae</taxon>
        <taxon>Mucilaginibacter</taxon>
    </lineage>
</organism>
<dbReference type="InterPro" id="IPR001087">
    <property type="entry name" value="GDSL"/>
</dbReference>
<dbReference type="STRING" id="652787.SAMN05216490_0128"/>
<dbReference type="CDD" id="cd01821">
    <property type="entry name" value="Rhamnogalacturan_acetylesterase_like"/>
    <property type="match status" value="1"/>
</dbReference>
<dbReference type="InterPro" id="IPR036514">
    <property type="entry name" value="SGNH_hydro_sf"/>
</dbReference>
<dbReference type="RefSeq" id="WP_091367715.1">
    <property type="nucleotide sequence ID" value="NZ_LT629740.1"/>
</dbReference>
<comment type="similarity">
    <text evidence="1">Belongs to the 'GDSL' lipolytic enzyme family.</text>
</comment>
<feature type="signal peptide" evidence="3">
    <location>
        <begin position="1"/>
        <end position="23"/>
    </location>
</feature>
<dbReference type="SUPFAM" id="SSF52266">
    <property type="entry name" value="SGNH hydrolase"/>
    <property type="match status" value="1"/>
</dbReference>